<keyword evidence="1" id="KW-0732">Signal</keyword>
<dbReference type="RefSeq" id="WP_127936081.1">
    <property type="nucleotide sequence ID" value="NZ_SAUN01000001.1"/>
</dbReference>
<name>A0A438MEQ8_9ACTN</name>
<accession>A0A438MEQ8</accession>
<gene>
    <name evidence="2" type="ORF">EDD27_7010</name>
</gene>
<dbReference type="AlphaFoldDB" id="A0A438MEQ8"/>
<dbReference type="EMBL" id="SAUN01000001">
    <property type="protein sequence ID" value="RVX44280.1"/>
    <property type="molecule type" value="Genomic_DNA"/>
</dbReference>
<dbReference type="OrthoDB" id="3512790at2"/>
<keyword evidence="3" id="KW-1185">Reference proteome</keyword>
<proteinExistence type="predicted"/>
<organism evidence="2 3">
    <name type="scientific">Nonomuraea polychroma</name>
    <dbReference type="NCBI Taxonomy" id="46176"/>
    <lineage>
        <taxon>Bacteria</taxon>
        <taxon>Bacillati</taxon>
        <taxon>Actinomycetota</taxon>
        <taxon>Actinomycetes</taxon>
        <taxon>Streptosporangiales</taxon>
        <taxon>Streptosporangiaceae</taxon>
        <taxon>Nonomuraea</taxon>
    </lineage>
</organism>
<sequence length="279" mass="29489">MKRTIVGAAVVAGVALAAAPAQAAPKIDPVKELKAELAPGKAVNVLATAKVTYSPGQYATSELDGTIGFGTRGVVASDVAHTLRYSPDLLRRMMKAEPEQTEALQQSSTRMISAGDVSYVSGPVVEEGLRRADASWVRYGGVAVPAGNLLLEVLEPDTLKTLLAERTSARDGVVKGSITTKKLASVSDAFAERFGAPSKKSRVGKISYTIWFGANGLIQRVSAKGVLPVGDKGSVQVESETRFMDWGRQVTVLLPLEGDVIDKKEVEDDVPTGVPGIWN</sequence>
<protein>
    <submittedName>
        <fullName evidence="2">Uncharacterized protein</fullName>
    </submittedName>
</protein>
<feature type="chain" id="PRO_5018979361" evidence="1">
    <location>
        <begin position="24"/>
        <end position="279"/>
    </location>
</feature>
<evidence type="ECO:0000256" key="1">
    <source>
        <dbReference type="SAM" id="SignalP"/>
    </source>
</evidence>
<comment type="caution">
    <text evidence="2">The sequence shown here is derived from an EMBL/GenBank/DDBJ whole genome shotgun (WGS) entry which is preliminary data.</text>
</comment>
<evidence type="ECO:0000313" key="3">
    <source>
        <dbReference type="Proteomes" id="UP000284824"/>
    </source>
</evidence>
<feature type="signal peptide" evidence="1">
    <location>
        <begin position="1"/>
        <end position="23"/>
    </location>
</feature>
<evidence type="ECO:0000313" key="2">
    <source>
        <dbReference type="EMBL" id="RVX44280.1"/>
    </source>
</evidence>
<dbReference type="Proteomes" id="UP000284824">
    <property type="component" value="Unassembled WGS sequence"/>
</dbReference>
<reference evidence="2 3" key="1">
    <citation type="submission" date="2019-01" db="EMBL/GenBank/DDBJ databases">
        <title>Sequencing the genomes of 1000 actinobacteria strains.</title>
        <authorList>
            <person name="Klenk H.-P."/>
        </authorList>
    </citation>
    <scope>NUCLEOTIDE SEQUENCE [LARGE SCALE GENOMIC DNA]</scope>
    <source>
        <strain evidence="2 3">DSM 43925</strain>
    </source>
</reference>